<feature type="modified residue" description="N6-(pyridoxal phosphate)lysine" evidence="5">
    <location>
        <position position="250"/>
    </location>
</feature>
<dbReference type="PANTHER" id="PTHR11986">
    <property type="entry name" value="AMINOTRANSFERASE CLASS III"/>
    <property type="match status" value="1"/>
</dbReference>
<sequence length="395" mass="43136">MENIINTGKTYLMNNYGRYPICFEKGDGCKVYDKDGKEYIDFLGGVAVNSLGYGHKNLVNAIKNQAEKLIHISNYFWIENQISLGKLLAENSFADKAFFCNSGAEANEAAVKLARKYAYKKYGSHQNHIIAMSGSFHGRTLATLSMTSNKKYQEGFGPCPEGFSFADFNDIESLAKLITENTCAVILEPIQGEGGVTPSDISYLEEVKEICQKNNVLLIFDEVQCGMGRTGNLFAYESYGVTPDIVSLAKGLGSGFPIGAIIATDEVASAFEPGDHGSTFGGNPLACAAALATLNTIIEDGFLKNVCDTSTYFIEKLNELKEKHSIVKTVKGKGLLLGLELKIEGSEIVKKGLEKGILINCTASNVLRFVPPLIINKEEIDFLISALDNILEFYR</sequence>
<dbReference type="Pfam" id="PF00202">
    <property type="entry name" value="Aminotran_3"/>
    <property type="match status" value="1"/>
</dbReference>
<feature type="binding site" evidence="5">
    <location>
        <position position="139"/>
    </location>
    <ligand>
        <name>N(2)-acetyl-L-ornithine</name>
        <dbReference type="ChEBI" id="CHEBI:57805"/>
    </ligand>
</feature>
<name>A0ABS4KHQ8_9FIRM</name>
<dbReference type="InterPro" id="IPR015422">
    <property type="entry name" value="PyrdxlP-dep_Trfase_small"/>
</dbReference>
<evidence type="ECO:0000256" key="1">
    <source>
        <dbReference type="ARBA" id="ARBA00022576"/>
    </source>
</evidence>
<comment type="subcellular location">
    <subcellularLocation>
        <location evidence="5">Cytoplasm</location>
    </subcellularLocation>
</comment>
<comment type="similarity">
    <text evidence="5">Belongs to the class-III pyridoxal-phosphate-dependent aminotransferase family. ArgD subfamily.</text>
</comment>
<proteinExistence type="inferred from homology"/>
<comment type="catalytic activity">
    <reaction evidence="5">
        <text>N(2)-acetyl-L-ornithine + 2-oxoglutarate = N-acetyl-L-glutamate 5-semialdehyde + L-glutamate</text>
        <dbReference type="Rhea" id="RHEA:18049"/>
        <dbReference type="ChEBI" id="CHEBI:16810"/>
        <dbReference type="ChEBI" id="CHEBI:29123"/>
        <dbReference type="ChEBI" id="CHEBI:29985"/>
        <dbReference type="ChEBI" id="CHEBI:57805"/>
        <dbReference type="EC" id="2.6.1.11"/>
    </reaction>
</comment>
<dbReference type="NCBIfam" id="TIGR00707">
    <property type="entry name" value="argD"/>
    <property type="match status" value="1"/>
</dbReference>
<accession>A0ABS4KHQ8</accession>
<keyword evidence="4 5" id="KW-0663">Pyridoxal phosphate</keyword>
<dbReference type="InterPro" id="IPR005814">
    <property type="entry name" value="Aminotrans_3"/>
</dbReference>
<dbReference type="NCBIfam" id="NF002874">
    <property type="entry name" value="PRK03244.1"/>
    <property type="match status" value="1"/>
</dbReference>
<evidence type="ECO:0000313" key="7">
    <source>
        <dbReference type="Proteomes" id="UP001314903"/>
    </source>
</evidence>
<dbReference type="GO" id="GO:0003992">
    <property type="term" value="F:N2-acetyl-L-ornithine:2-oxoglutarate 5-aminotransferase activity"/>
    <property type="evidence" value="ECO:0007669"/>
    <property type="project" value="UniProtKB-EC"/>
</dbReference>
<feature type="binding site" evidence="5">
    <location>
        <begin position="103"/>
        <end position="104"/>
    </location>
    <ligand>
        <name>pyridoxal 5'-phosphate</name>
        <dbReference type="ChEBI" id="CHEBI:597326"/>
    </ligand>
</feature>
<dbReference type="GO" id="GO:0009016">
    <property type="term" value="F:succinyldiaminopimelate transaminase activity"/>
    <property type="evidence" value="ECO:0007669"/>
    <property type="project" value="UniProtKB-EC"/>
</dbReference>
<comment type="subunit">
    <text evidence="5">Homodimer.</text>
</comment>
<dbReference type="Gene3D" id="3.90.1150.10">
    <property type="entry name" value="Aspartate Aminotransferase, domain 1"/>
    <property type="match status" value="1"/>
</dbReference>
<dbReference type="SUPFAM" id="SSF53383">
    <property type="entry name" value="PLP-dependent transferases"/>
    <property type="match status" value="1"/>
</dbReference>
<keyword evidence="1 5" id="KW-0032">Aminotransferase</keyword>
<comment type="caution">
    <text evidence="6">The sequence shown here is derived from an EMBL/GenBank/DDBJ whole genome shotgun (WGS) entry which is preliminary data.</text>
</comment>
<evidence type="ECO:0000256" key="5">
    <source>
        <dbReference type="HAMAP-Rule" id="MF_01107"/>
    </source>
</evidence>
<dbReference type="Gene3D" id="3.40.640.10">
    <property type="entry name" value="Type I PLP-dependent aspartate aminotransferase-like (Major domain)"/>
    <property type="match status" value="1"/>
</dbReference>
<dbReference type="CDD" id="cd00610">
    <property type="entry name" value="OAT_like"/>
    <property type="match status" value="1"/>
</dbReference>
<dbReference type="HAMAP" id="MF_01107">
    <property type="entry name" value="ArgD_aminotrans_3"/>
    <property type="match status" value="1"/>
</dbReference>
<keyword evidence="2 5" id="KW-0028">Amino-acid biosynthesis</keyword>
<comment type="cofactor">
    <cofactor evidence="5">
        <name>pyridoxal 5'-phosphate</name>
        <dbReference type="ChEBI" id="CHEBI:597326"/>
    </cofactor>
    <text evidence="5">Binds 1 pyridoxal phosphate per subunit.</text>
</comment>
<evidence type="ECO:0000313" key="6">
    <source>
        <dbReference type="EMBL" id="MBP2027326.1"/>
    </source>
</evidence>
<feature type="binding site" evidence="5">
    <location>
        <position position="136"/>
    </location>
    <ligand>
        <name>pyridoxal 5'-phosphate</name>
        <dbReference type="ChEBI" id="CHEBI:597326"/>
    </ligand>
</feature>
<feature type="binding site" evidence="5">
    <location>
        <position position="278"/>
    </location>
    <ligand>
        <name>N(2)-acetyl-L-ornithine</name>
        <dbReference type="ChEBI" id="CHEBI:57805"/>
    </ligand>
</feature>
<keyword evidence="5" id="KW-0963">Cytoplasm</keyword>
<protein>
    <recommendedName>
        <fullName evidence="5">Acetylornithine aminotransferase</fullName>
        <shortName evidence="5">ACOAT</shortName>
        <ecNumber evidence="5">2.6.1.11</ecNumber>
    </recommendedName>
</protein>
<dbReference type="RefSeq" id="WP_209660323.1">
    <property type="nucleotide sequence ID" value="NZ_JAGGLI010000010.1"/>
</dbReference>
<dbReference type="InterPro" id="IPR050103">
    <property type="entry name" value="Class-III_PLP-dep_AT"/>
</dbReference>
<reference evidence="6 7" key="1">
    <citation type="submission" date="2021-03" db="EMBL/GenBank/DDBJ databases">
        <title>Genomic Encyclopedia of Type Strains, Phase IV (KMG-IV): sequencing the most valuable type-strain genomes for metagenomic binning, comparative biology and taxonomic classification.</title>
        <authorList>
            <person name="Goeker M."/>
        </authorList>
    </citation>
    <scope>NUCLEOTIDE SEQUENCE [LARGE SCALE GENOMIC DNA]</scope>
    <source>
        <strain evidence="6 7">DSM 27512</strain>
    </source>
</reference>
<gene>
    <name evidence="5" type="primary">argD</name>
    <name evidence="6" type="ORF">J2Z35_001120</name>
</gene>
<evidence type="ECO:0000256" key="2">
    <source>
        <dbReference type="ARBA" id="ARBA00022605"/>
    </source>
</evidence>
<organism evidence="6 7">
    <name type="scientific">Acetoanaerobium pronyense</name>
    <dbReference type="NCBI Taxonomy" id="1482736"/>
    <lineage>
        <taxon>Bacteria</taxon>
        <taxon>Bacillati</taxon>
        <taxon>Bacillota</taxon>
        <taxon>Clostridia</taxon>
        <taxon>Peptostreptococcales</taxon>
        <taxon>Filifactoraceae</taxon>
        <taxon>Acetoanaerobium</taxon>
    </lineage>
</organism>
<comment type="pathway">
    <text evidence="5">Amino-acid biosynthesis; L-arginine biosynthesis; N(2)-acetyl-L-ornithine from L-glutamate: step 4/4.</text>
</comment>
<dbReference type="PIRSF" id="PIRSF000521">
    <property type="entry name" value="Transaminase_4ab_Lys_Orn"/>
    <property type="match status" value="1"/>
</dbReference>
<keyword evidence="3 5" id="KW-0808">Transferase</keyword>
<keyword evidence="7" id="KW-1185">Reference proteome</keyword>
<dbReference type="InterPro" id="IPR015421">
    <property type="entry name" value="PyrdxlP-dep_Trfase_major"/>
</dbReference>
<dbReference type="PROSITE" id="PS00600">
    <property type="entry name" value="AA_TRANSFER_CLASS_3"/>
    <property type="match status" value="1"/>
</dbReference>
<dbReference type="EMBL" id="JAGGLI010000010">
    <property type="protein sequence ID" value="MBP2027326.1"/>
    <property type="molecule type" value="Genomic_DNA"/>
</dbReference>
<evidence type="ECO:0000256" key="3">
    <source>
        <dbReference type="ARBA" id="ARBA00022679"/>
    </source>
</evidence>
<dbReference type="InterPro" id="IPR049704">
    <property type="entry name" value="Aminotrans_3_PPA_site"/>
</dbReference>
<dbReference type="PANTHER" id="PTHR11986:SF79">
    <property type="entry name" value="ACETYLORNITHINE AMINOTRANSFERASE, MITOCHONDRIAL"/>
    <property type="match status" value="1"/>
</dbReference>
<dbReference type="Proteomes" id="UP001314903">
    <property type="component" value="Unassembled WGS sequence"/>
</dbReference>
<dbReference type="NCBIfam" id="NF002325">
    <property type="entry name" value="PRK01278.1"/>
    <property type="match status" value="1"/>
</dbReference>
<feature type="binding site" evidence="5">
    <location>
        <begin position="221"/>
        <end position="224"/>
    </location>
    <ligand>
        <name>pyridoxal 5'-phosphate</name>
        <dbReference type="ChEBI" id="CHEBI:597326"/>
    </ligand>
</feature>
<dbReference type="InterPro" id="IPR015424">
    <property type="entry name" value="PyrdxlP-dep_Trfase"/>
</dbReference>
<keyword evidence="5" id="KW-0055">Arginine biosynthesis</keyword>
<comment type="miscellaneous">
    <text evidence="5">May also have succinyldiaminopimelate aminotransferase activity, thus carrying out the corresponding step in lysine biosynthesis.</text>
</comment>
<dbReference type="EC" id="2.6.1.11" evidence="5"/>
<dbReference type="InterPro" id="IPR004636">
    <property type="entry name" value="AcOrn/SuccOrn_fam"/>
</dbReference>
<feature type="binding site" evidence="5">
    <location>
        <position position="279"/>
    </location>
    <ligand>
        <name>pyridoxal 5'-phosphate</name>
        <dbReference type="ChEBI" id="CHEBI:597326"/>
    </ligand>
</feature>
<evidence type="ECO:0000256" key="4">
    <source>
        <dbReference type="ARBA" id="ARBA00022898"/>
    </source>
</evidence>